<proteinExistence type="predicted"/>
<dbReference type="AlphaFoldDB" id="A0A3M8SYW7"/>
<sequence length="239" mass="27320">MPTCCRKCRRWANGCWRTPRHWPPASWRAGWAAPRAMRQHEVATTPMTDRGNATTRWFGAHFDRLHPLLQALHRDGGTLRGDVAIRTGRGLAGVLGRRLGRRLGIPLDRPTRGIEVRIHHDDVEMHWVRTFDDGSVLRSVFRPVGRFPQGHWVETTGPVRMRLAVDVADGGWRWRLLGVDVRGLPLPLWLFPRADASKRIDEAGRYRFGVAFSLWPLGEVLRYEGALRAAPYRDQPIHA</sequence>
<dbReference type="OrthoDB" id="9154479at2"/>
<gene>
    <name evidence="2" type="ORF">EER27_00145</name>
</gene>
<organism evidence="2 3">
    <name type="scientific">Montanilutibacter psychrotolerans</name>
    <dbReference type="NCBI Taxonomy" id="1327343"/>
    <lineage>
        <taxon>Bacteria</taxon>
        <taxon>Pseudomonadati</taxon>
        <taxon>Pseudomonadota</taxon>
        <taxon>Gammaproteobacteria</taxon>
        <taxon>Lysobacterales</taxon>
        <taxon>Lysobacteraceae</taxon>
        <taxon>Montanilutibacter</taxon>
    </lineage>
</organism>
<protein>
    <submittedName>
        <fullName evidence="2">DUF4166 domain-containing protein</fullName>
    </submittedName>
</protein>
<dbReference type="EMBL" id="RIBS01000001">
    <property type="protein sequence ID" value="RNF85895.1"/>
    <property type="molecule type" value="Genomic_DNA"/>
</dbReference>
<dbReference type="Proteomes" id="UP000267049">
    <property type="component" value="Unassembled WGS sequence"/>
</dbReference>
<dbReference type="Pfam" id="PF13761">
    <property type="entry name" value="DUF4166"/>
    <property type="match status" value="1"/>
</dbReference>
<evidence type="ECO:0000313" key="2">
    <source>
        <dbReference type="EMBL" id="RNF85895.1"/>
    </source>
</evidence>
<evidence type="ECO:0000313" key="3">
    <source>
        <dbReference type="Proteomes" id="UP000267049"/>
    </source>
</evidence>
<dbReference type="InterPro" id="IPR025311">
    <property type="entry name" value="DUF4166"/>
</dbReference>
<reference evidence="2 3" key="1">
    <citation type="submission" date="2018-11" db="EMBL/GenBank/DDBJ databases">
        <title>Lysobacter cryohumiis sp. nov., isolated from soil in the Tianshan Mountains, Xinjiang, China.</title>
        <authorList>
            <person name="Luo Y."/>
            <person name="Sheng H."/>
        </authorList>
    </citation>
    <scope>NUCLEOTIDE SEQUENCE [LARGE SCALE GENOMIC DNA]</scope>
    <source>
        <strain evidence="2 3">ZS60</strain>
    </source>
</reference>
<feature type="domain" description="DUF4166" evidence="1">
    <location>
        <begin position="65"/>
        <end position="227"/>
    </location>
</feature>
<keyword evidence="3" id="KW-1185">Reference proteome</keyword>
<evidence type="ECO:0000259" key="1">
    <source>
        <dbReference type="Pfam" id="PF13761"/>
    </source>
</evidence>
<comment type="caution">
    <text evidence="2">The sequence shown here is derived from an EMBL/GenBank/DDBJ whole genome shotgun (WGS) entry which is preliminary data.</text>
</comment>
<name>A0A3M8SYW7_9GAMM</name>
<accession>A0A3M8SYW7</accession>